<dbReference type="Gramene" id="ONH89756">
    <property type="protein sequence ID" value="ONH89756"/>
    <property type="gene ID" value="PRUPE_8G014300"/>
</dbReference>
<accession>A0A251MR55</accession>
<dbReference type="Proteomes" id="UP000006882">
    <property type="component" value="Chromosome G8"/>
</dbReference>
<feature type="transmembrane region" description="Helical" evidence="1">
    <location>
        <begin position="42"/>
        <end position="71"/>
    </location>
</feature>
<gene>
    <name evidence="2" type="ORF">PRUPE_8G014300</name>
</gene>
<organism evidence="2 3">
    <name type="scientific">Prunus persica</name>
    <name type="common">Peach</name>
    <name type="synonym">Amygdalus persica</name>
    <dbReference type="NCBI Taxonomy" id="3760"/>
    <lineage>
        <taxon>Eukaryota</taxon>
        <taxon>Viridiplantae</taxon>
        <taxon>Streptophyta</taxon>
        <taxon>Embryophyta</taxon>
        <taxon>Tracheophyta</taxon>
        <taxon>Spermatophyta</taxon>
        <taxon>Magnoliopsida</taxon>
        <taxon>eudicotyledons</taxon>
        <taxon>Gunneridae</taxon>
        <taxon>Pentapetalae</taxon>
        <taxon>rosids</taxon>
        <taxon>fabids</taxon>
        <taxon>Rosales</taxon>
        <taxon>Rosaceae</taxon>
        <taxon>Amygdaloideae</taxon>
        <taxon>Amygdaleae</taxon>
        <taxon>Prunus</taxon>
    </lineage>
</organism>
<sequence length="87" mass="9765">MIDGIRVFYAYKKELPLPSKIIIQSLTKLCQATGNLLKPPNLLLLLLFSSLLEIEIFLIFLCLIANLLCYVRNSCLSLSQIAKPVKA</sequence>
<keyword evidence="1" id="KW-1133">Transmembrane helix</keyword>
<keyword evidence="1" id="KW-0472">Membrane</keyword>
<evidence type="ECO:0000313" key="2">
    <source>
        <dbReference type="EMBL" id="ONH89756.1"/>
    </source>
</evidence>
<dbReference type="AlphaFoldDB" id="A0A251MR55"/>
<keyword evidence="3" id="KW-1185">Reference proteome</keyword>
<evidence type="ECO:0000313" key="3">
    <source>
        <dbReference type="Proteomes" id="UP000006882"/>
    </source>
</evidence>
<evidence type="ECO:0000256" key="1">
    <source>
        <dbReference type="SAM" id="Phobius"/>
    </source>
</evidence>
<proteinExistence type="predicted"/>
<name>A0A251MR55_PRUPE</name>
<protein>
    <submittedName>
        <fullName evidence="2">Uncharacterized protein</fullName>
    </submittedName>
</protein>
<dbReference type="EMBL" id="CM007658">
    <property type="protein sequence ID" value="ONH89756.1"/>
    <property type="molecule type" value="Genomic_DNA"/>
</dbReference>
<keyword evidence="1" id="KW-0812">Transmembrane</keyword>
<reference evidence="2 3" key="1">
    <citation type="journal article" date="2013" name="Nat. Genet.">
        <title>The high-quality draft genome of peach (Prunus persica) identifies unique patterns of genetic diversity, domestication and genome evolution.</title>
        <authorList>
            <consortium name="International Peach Genome Initiative"/>
            <person name="Verde I."/>
            <person name="Abbott A.G."/>
            <person name="Scalabrin S."/>
            <person name="Jung S."/>
            <person name="Shu S."/>
            <person name="Marroni F."/>
            <person name="Zhebentyayeva T."/>
            <person name="Dettori M.T."/>
            <person name="Grimwood J."/>
            <person name="Cattonaro F."/>
            <person name="Zuccolo A."/>
            <person name="Rossini L."/>
            <person name="Jenkins J."/>
            <person name="Vendramin E."/>
            <person name="Meisel L.A."/>
            <person name="Decroocq V."/>
            <person name="Sosinski B."/>
            <person name="Prochnik S."/>
            <person name="Mitros T."/>
            <person name="Policriti A."/>
            <person name="Cipriani G."/>
            <person name="Dondini L."/>
            <person name="Ficklin S."/>
            <person name="Goodstein D.M."/>
            <person name="Xuan P."/>
            <person name="Del Fabbro C."/>
            <person name="Aramini V."/>
            <person name="Copetti D."/>
            <person name="Gonzalez S."/>
            <person name="Horner D.S."/>
            <person name="Falchi R."/>
            <person name="Lucas S."/>
            <person name="Mica E."/>
            <person name="Maldonado J."/>
            <person name="Lazzari B."/>
            <person name="Bielenberg D."/>
            <person name="Pirona R."/>
            <person name="Miculan M."/>
            <person name="Barakat A."/>
            <person name="Testolin R."/>
            <person name="Stella A."/>
            <person name="Tartarini S."/>
            <person name="Tonutti P."/>
            <person name="Arus P."/>
            <person name="Orellana A."/>
            <person name="Wells C."/>
            <person name="Main D."/>
            <person name="Vizzotto G."/>
            <person name="Silva H."/>
            <person name="Salamini F."/>
            <person name="Schmutz J."/>
            <person name="Morgante M."/>
            <person name="Rokhsar D.S."/>
        </authorList>
    </citation>
    <scope>NUCLEOTIDE SEQUENCE [LARGE SCALE GENOMIC DNA]</scope>
    <source>
        <strain evidence="3">cv. Nemared</strain>
    </source>
</reference>